<evidence type="ECO:0000313" key="3">
    <source>
        <dbReference type="Proteomes" id="UP000676336"/>
    </source>
</evidence>
<reference evidence="1" key="1">
    <citation type="submission" date="2021-02" db="EMBL/GenBank/DDBJ databases">
        <authorList>
            <person name="Nowell W R."/>
        </authorList>
    </citation>
    <scope>NUCLEOTIDE SEQUENCE</scope>
</reference>
<comment type="caution">
    <text evidence="1">The sequence shown here is derived from an EMBL/GenBank/DDBJ whole genome shotgun (WGS) entry which is preliminary data.</text>
</comment>
<name>A0A8S2UMB6_9BILA</name>
<sequence length="107" mass="12046">MDNNSMLPLPGEFLPIHSHDDNETEVLNCEIVCKYVSGDGRIVSVRGYDILAVNNSMSIASFYVTHTNVVTVADFQVNADLKYRLELLGLKIYLAFEYCIESKILIN</sequence>
<dbReference type="Proteomes" id="UP000676336">
    <property type="component" value="Unassembled WGS sequence"/>
</dbReference>
<proteinExistence type="predicted"/>
<dbReference type="AlphaFoldDB" id="A0A8S2UMB6"/>
<accession>A0A8S2UMB6</accession>
<evidence type="ECO:0000313" key="1">
    <source>
        <dbReference type="EMBL" id="CAF4353350.1"/>
    </source>
</evidence>
<gene>
    <name evidence="2" type="ORF">GIL414_LOCUS32635</name>
    <name evidence="1" type="ORF">SMN809_LOCUS28347</name>
</gene>
<dbReference type="EMBL" id="CAJOBJ010069928">
    <property type="protein sequence ID" value="CAF4455773.1"/>
    <property type="molecule type" value="Genomic_DNA"/>
</dbReference>
<dbReference type="Proteomes" id="UP000681720">
    <property type="component" value="Unassembled WGS sequence"/>
</dbReference>
<evidence type="ECO:0000313" key="2">
    <source>
        <dbReference type="EMBL" id="CAF4455773.1"/>
    </source>
</evidence>
<organism evidence="1 3">
    <name type="scientific">Rotaria magnacalcarata</name>
    <dbReference type="NCBI Taxonomy" id="392030"/>
    <lineage>
        <taxon>Eukaryota</taxon>
        <taxon>Metazoa</taxon>
        <taxon>Spiralia</taxon>
        <taxon>Gnathifera</taxon>
        <taxon>Rotifera</taxon>
        <taxon>Eurotatoria</taxon>
        <taxon>Bdelloidea</taxon>
        <taxon>Philodinida</taxon>
        <taxon>Philodinidae</taxon>
        <taxon>Rotaria</taxon>
    </lineage>
</organism>
<protein>
    <submittedName>
        <fullName evidence="1">Uncharacterized protein</fullName>
    </submittedName>
</protein>
<dbReference type="EMBL" id="CAJOBI010047169">
    <property type="protein sequence ID" value="CAF4353350.1"/>
    <property type="molecule type" value="Genomic_DNA"/>
</dbReference>